<feature type="compositionally biased region" description="Basic and acidic residues" evidence="1">
    <location>
        <begin position="380"/>
        <end position="400"/>
    </location>
</feature>
<name>A0A1H1IT27_NATTX</name>
<feature type="compositionally biased region" description="Acidic residues" evidence="1">
    <location>
        <begin position="119"/>
        <end position="131"/>
    </location>
</feature>
<feature type="compositionally biased region" description="Acidic residues" evidence="1">
    <location>
        <begin position="282"/>
        <end position="295"/>
    </location>
</feature>
<feature type="compositionally biased region" description="Polar residues" evidence="1">
    <location>
        <begin position="106"/>
        <end position="118"/>
    </location>
</feature>
<dbReference type="OrthoDB" id="229248at2157"/>
<evidence type="ECO:0000313" key="3">
    <source>
        <dbReference type="Proteomes" id="UP000198848"/>
    </source>
</evidence>
<feature type="region of interest" description="Disordered" evidence="1">
    <location>
        <begin position="69"/>
        <end position="424"/>
    </location>
</feature>
<dbReference type="EMBL" id="FNLC01000005">
    <property type="protein sequence ID" value="SDR40448.1"/>
    <property type="molecule type" value="Genomic_DNA"/>
</dbReference>
<evidence type="ECO:0000256" key="1">
    <source>
        <dbReference type="SAM" id="MobiDB-lite"/>
    </source>
</evidence>
<organism evidence="2 3">
    <name type="scientific">Natronobacterium texcoconense</name>
    <dbReference type="NCBI Taxonomy" id="1095778"/>
    <lineage>
        <taxon>Archaea</taxon>
        <taxon>Methanobacteriati</taxon>
        <taxon>Methanobacteriota</taxon>
        <taxon>Stenosarchaea group</taxon>
        <taxon>Halobacteria</taxon>
        <taxon>Halobacteriales</taxon>
        <taxon>Natrialbaceae</taxon>
        <taxon>Natronobacterium</taxon>
    </lineage>
</organism>
<feature type="compositionally biased region" description="Acidic residues" evidence="1">
    <location>
        <begin position="187"/>
        <end position="221"/>
    </location>
</feature>
<sequence>MCATFTDDDLEKRVENENGEVIGIVTAVDGESATVEPRSGVLNSLRARLGWSESTSETITVRTPAVDEITNEAVRLEVEPMAEPDSEPPLESEERPSMERDESESENISTEPATSPITETDEEADPEFATDDPERGRIGEEPEYSSTGEPGERDRFEEPDEQIETDEPMETNAADRLEETIEQDVTPLEEESGDTDAIEGEHDETDTIEESHDDIDATEVDETTRGTAEPDDVSDESGGETETRDLADELDPGIDDDSLEEVGGTDDEDEIEDREPATEIDYGPDVDSAMEESESSLESTGAGTSGETERTDPADELETGVDIDAVAESEPETGAEEGTAGSEPGIEADAVDEEPAAEIDPGVDVVSSAKESRDEEDEPETKGERVDEGTGDETTRRVTPEADVSTVDVADAEESGGESRTRGTALWRSSMLPVSATASVQRAALETGRNSIEYQANVQRDAARTALEGATAVQKSTLAFATATGRSYLNAVESIADGRGRSDASTAGLEDDELADEFADHVADVRELQESIESEGTDHDDDERVAELLERQVTLLERCQEQFESGDG</sequence>
<feature type="compositionally biased region" description="Low complexity" evidence="1">
    <location>
        <begin position="336"/>
        <end position="348"/>
    </location>
</feature>
<feature type="compositionally biased region" description="Low complexity" evidence="1">
    <location>
        <begin position="296"/>
        <end position="306"/>
    </location>
</feature>
<dbReference type="Proteomes" id="UP000198848">
    <property type="component" value="Unassembled WGS sequence"/>
</dbReference>
<feature type="compositionally biased region" description="Acidic residues" evidence="1">
    <location>
        <begin position="229"/>
        <end position="239"/>
    </location>
</feature>
<protein>
    <submittedName>
        <fullName evidence="2">Uncharacterized protein</fullName>
    </submittedName>
</protein>
<reference evidence="3" key="1">
    <citation type="submission" date="2016-10" db="EMBL/GenBank/DDBJ databases">
        <authorList>
            <person name="Varghese N."/>
            <person name="Submissions S."/>
        </authorList>
    </citation>
    <scope>NUCLEOTIDE SEQUENCE [LARGE SCALE GENOMIC DNA]</scope>
    <source>
        <strain evidence="3">DSM 24767</strain>
    </source>
</reference>
<feature type="compositionally biased region" description="Acidic residues" evidence="1">
    <location>
        <begin position="314"/>
        <end position="335"/>
    </location>
</feature>
<feature type="compositionally biased region" description="Acidic residues" evidence="1">
    <location>
        <begin position="157"/>
        <end position="169"/>
    </location>
</feature>
<evidence type="ECO:0000313" key="2">
    <source>
        <dbReference type="EMBL" id="SDR40448.1"/>
    </source>
</evidence>
<accession>A0A1H1IT27</accession>
<feature type="compositionally biased region" description="Acidic residues" evidence="1">
    <location>
        <begin position="248"/>
        <end position="273"/>
    </location>
</feature>
<dbReference type="AlphaFoldDB" id="A0A1H1IT27"/>
<dbReference type="RefSeq" id="WP_090385270.1">
    <property type="nucleotide sequence ID" value="NZ_FNLC01000005.1"/>
</dbReference>
<keyword evidence="3" id="KW-1185">Reference proteome</keyword>
<feature type="compositionally biased region" description="Acidic residues" evidence="1">
    <location>
        <begin position="80"/>
        <end position="91"/>
    </location>
</feature>
<gene>
    <name evidence="2" type="ORF">SAMN04489842_3769</name>
</gene>
<proteinExistence type="predicted"/>
<dbReference type="STRING" id="1095778.SAMN04489842_3769"/>